<keyword evidence="4 5" id="KW-0472">Membrane</keyword>
<dbReference type="STRING" id="655355.SAMN05216283_101666"/>
<feature type="transmembrane region" description="Helical" evidence="5">
    <location>
        <begin position="189"/>
        <end position="211"/>
    </location>
</feature>
<proteinExistence type="predicted"/>
<feature type="transmembrane region" description="Helical" evidence="5">
    <location>
        <begin position="273"/>
        <end position="292"/>
    </location>
</feature>
<protein>
    <submittedName>
        <fullName evidence="6">Basic amino acid/polyamine antiporter, APA family</fullName>
    </submittedName>
</protein>
<dbReference type="PANTHER" id="PTHR11785:SF512">
    <property type="entry name" value="SOBREMESA, ISOFORM B"/>
    <property type="match status" value="1"/>
</dbReference>
<keyword evidence="3 5" id="KW-1133">Transmembrane helix</keyword>
<evidence type="ECO:0000256" key="3">
    <source>
        <dbReference type="ARBA" id="ARBA00022989"/>
    </source>
</evidence>
<dbReference type="GO" id="GO:0016020">
    <property type="term" value="C:membrane"/>
    <property type="evidence" value="ECO:0007669"/>
    <property type="project" value="UniProtKB-SubCell"/>
</dbReference>
<reference evidence="6 7" key="1">
    <citation type="submission" date="2016-10" db="EMBL/GenBank/DDBJ databases">
        <authorList>
            <person name="de Groot N.N."/>
        </authorList>
    </citation>
    <scope>NUCLEOTIDE SEQUENCE [LARGE SCALE GENOMIC DNA]</scope>
    <source>
        <strain evidence="6 7">CGMCC 1.9156</strain>
    </source>
</reference>
<evidence type="ECO:0000313" key="6">
    <source>
        <dbReference type="EMBL" id="SFE65189.1"/>
    </source>
</evidence>
<evidence type="ECO:0000313" key="7">
    <source>
        <dbReference type="Proteomes" id="UP000198964"/>
    </source>
</evidence>
<organism evidence="6 7">
    <name type="scientific">Sunxiuqinia elliptica</name>
    <dbReference type="NCBI Taxonomy" id="655355"/>
    <lineage>
        <taxon>Bacteria</taxon>
        <taxon>Pseudomonadati</taxon>
        <taxon>Bacteroidota</taxon>
        <taxon>Bacteroidia</taxon>
        <taxon>Marinilabiliales</taxon>
        <taxon>Prolixibacteraceae</taxon>
        <taxon>Sunxiuqinia</taxon>
    </lineage>
</organism>
<feature type="transmembrane region" description="Helical" evidence="5">
    <location>
        <begin position="151"/>
        <end position="169"/>
    </location>
</feature>
<comment type="subcellular location">
    <subcellularLocation>
        <location evidence="1">Membrane</location>
        <topology evidence="1">Multi-pass membrane protein</topology>
    </subcellularLocation>
</comment>
<dbReference type="InterPro" id="IPR050598">
    <property type="entry name" value="AminoAcid_Transporter"/>
</dbReference>
<evidence type="ECO:0000256" key="5">
    <source>
        <dbReference type="SAM" id="Phobius"/>
    </source>
</evidence>
<evidence type="ECO:0000256" key="2">
    <source>
        <dbReference type="ARBA" id="ARBA00022692"/>
    </source>
</evidence>
<evidence type="ECO:0000256" key="4">
    <source>
        <dbReference type="ARBA" id="ARBA00023136"/>
    </source>
</evidence>
<dbReference type="AlphaFoldDB" id="A0A1I2CA17"/>
<dbReference type="EMBL" id="FONW01000001">
    <property type="protein sequence ID" value="SFE65189.1"/>
    <property type="molecule type" value="Genomic_DNA"/>
</dbReference>
<feature type="transmembrane region" description="Helical" evidence="5">
    <location>
        <begin position="342"/>
        <end position="362"/>
    </location>
</feature>
<accession>A0A1I2CA17</accession>
<keyword evidence="2 5" id="KW-0812">Transmembrane</keyword>
<feature type="transmembrane region" description="Helical" evidence="5">
    <location>
        <begin position="223"/>
        <end position="243"/>
    </location>
</feature>
<dbReference type="PIRSF" id="PIRSF006060">
    <property type="entry name" value="AA_transporter"/>
    <property type="match status" value="1"/>
</dbReference>
<dbReference type="GO" id="GO:0015179">
    <property type="term" value="F:L-amino acid transmembrane transporter activity"/>
    <property type="evidence" value="ECO:0007669"/>
    <property type="project" value="TreeGrafter"/>
</dbReference>
<dbReference type="PANTHER" id="PTHR11785">
    <property type="entry name" value="AMINO ACID TRANSPORTER"/>
    <property type="match status" value="1"/>
</dbReference>
<feature type="transmembrane region" description="Helical" evidence="5">
    <location>
        <begin position="43"/>
        <end position="63"/>
    </location>
</feature>
<dbReference type="Gene3D" id="1.20.1740.10">
    <property type="entry name" value="Amino acid/polyamine transporter I"/>
    <property type="match status" value="1"/>
</dbReference>
<dbReference type="Pfam" id="PF13520">
    <property type="entry name" value="AA_permease_2"/>
    <property type="match status" value="1"/>
</dbReference>
<dbReference type="InterPro" id="IPR002293">
    <property type="entry name" value="AA/rel_permease1"/>
</dbReference>
<name>A0A1I2CA17_9BACT</name>
<gene>
    <name evidence="6" type="ORF">SAMN05216283_101666</name>
</gene>
<sequence length="454" mass="49138">MSKKTKISATTGISLVVASMVGTGAFTSLGFQLVDLKNPGTILTLWLAGGLMALSGAFSYAEVGTAIKRSGGEYTFLSELFNPLLGYLSGWISLTVGFAAPIALSAIACIEYLPFHIPYARLFGVLLIVGLTAIHSLSLNTSAKFQNITTLLKILLISSIIVLGLVLSPETDNALSFNSSFIGELKSTAFAVALIYVSYSYSGWNAAAYITGEFKNPEKSLPIALIAGTILVTVLYSFLQIIFLKHASYDQLSGSLNVGTIAIQQMLGPRSSIFFSGAISLLLISGISAMIWTGPRVTSSIANDHLLWKSFTNPKKGIPVKALWFQAILSSVLLFSGTFEQIMIYCGILLNISALLTVFGVIRLRRIKKVSFNSQAKKHKTIPKDYKSPLFPFFQILFILMSIWIIGFSIINKPIEAIMGIGNLIVGIFTFLISNSMTKKYVLKSGTLTKALKD</sequence>
<dbReference type="RefSeq" id="WP_212733395.1">
    <property type="nucleotide sequence ID" value="NZ_FONW01000001.1"/>
</dbReference>
<dbReference type="Proteomes" id="UP000198964">
    <property type="component" value="Unassembled WGS sequence"/>
</dbReference>
<feature type="transmembrane region" description="Helical" evidence="5">
    <location>
        <begin position="119"/>
        <end position="139"/>
    </location>
</feature>
<feature type="transmembrane region" description="Helical" evidence="5">
    <location>
        <begin position="12"/>
        <end position="31"/>
    </location>
</feature>
<feature type="transmembrane region" description="Helical" evidence="5">
    <location>
        <begin position="318"/>
        <end position="336"/>
    </location>
</feature>
<feature type="transmembrane region" description="Helical" evidence="5">
    <location>
        <begin position="390"/>
        <end position="411"/>
    </location>
</feature>
<feature type="transmembrane region" description="Helical" evidence="5">
    <location>
        <begin position="84"/>
        <end position="113"/>
    </location>
</feature>
<keyword evidence="7" id="KW-1185">Reference proteome</keyword>
<evidence type="ECO:0000256" key="1">
    <source>
        <dbReference type="ARBA" id="ARBA00004141"/>
    </source>
</evidence>
<feature type="transmembrane region" description="Helical" evidence="5">
    <location>
        <begin position="417"/>
        <end position="434"/>
    </location>
</feature>